<proteinExistence type="predicted"/>
<name>A0ABR2ZAJ6_9AGAR</name>
<reference evidence="1 2" key="1">
    <citation type="submission" date="2024-05" db="EMBL/GenBank/DDBJ databases">
        <title>A draft genome resource for the thread blight pathogen Marasmius tenuissimus strain MS-2.</title>
        <authorList>
            <person name="Yulfo-Soto G.E."/>
            <person name="Baruah I.K."/>
            <person name="Amoako-Attah I."/>
            <person name="Bukari Y."/>
            <person name="Meinhardt L.W."/>
            <person name="Bailey B.A."/>
            <person name="Cohen S.P."/>
        </authorList>
    </citation>
    <scope>NUCLEOTIDE SEQUENCE [LARGE SCALE GENOMIC DNA]</scope>
    <source>
        <strain evidence="1 2">MS-2</strain>
    </source>
</reference>
<comment type="caution">
    <text evidence="1">The sequence shown here is derived from an EMBL/GenBank/DDBJ whole genome shotgun (WGS) entry which is preliminary data.</text>
</comment>
<keyword evidence="2" id="KW-1185">Reference proteome</keyword>
<gene>
    <name evidence="1" type="ORF">AAF712_014641</name>
</gene>
<evidence type="ECO:0000313" key="2">
    <source>
        <dbReference type="Proteomes" id="UP001437256"/>
    </source>
</evidence>
<sequence length="87" mass="10047">MTTTFDKIVIKALDTKERYPGWLIKITNVLDELQVLDIATGVVERPNPITKTKGELDDTFKERQKSEDVSIFDWDKKDKKASRAICF</sequence>
<organism evidence="1 2">
    <name type="scientific">Marasmius tenuissimus</name>
    <dbReference type="NCBI Taxonomy" id="585030"/>
    <lineage>
        <taxon>Eukaryota</taxon>
        <taxon>Fungi</taxon>
        <taxon>Dikarya</taxon>
        <taxon>Basidiomycota</taxon>
        <taxon>Agaricomycotina</taxon>
        <taxon>Agaricomycetes</taxon>
        <taxon>Agaricomycetidae</taxon>
        <taxon>Agaricales</taxon>
        <taxon>Marasmiineae</taxon>
        <taxon>Marasmiaceae</taxon>
        <taxon>Marasmius</taxon>
    </lineage>
</organism>
<protein>
    <submittedName>
        <fullName evidence="1">Uncharacterized protein</fullName>
    </submittedName>
</protein>
<dbReference type="EMBL" id="JBBXMP010000287">
    <property type="protein sequence ID" value="KAL0058671.1"/>
    <property type="molecule type" value="Genomic_DNA"/>
</dbReference>
<accession>A0ABR2ZAJ6</accession>
<dbReference type="Proteomes" id="UP001437256">
    <property type="component" value="Unassembled WGS sequence"/>
</dbReference>
<evidence type="ECO:0000313" key="1">
    <source>
        <dbReference type="EMBL" id="KAL0058671.1"/>
    </source>
</evidence>